<dbReference type="InterPro" id="IPR050275">
    <property type="entry name" value="PGM_Phosphatase"/>
</dbReference>
<dbReference type="CDD" id="cd07067">
    <property type="entry name" value="HP_PGM_like"/>
    <property type="match status" value="1"/>
</dbReference>
<protein>
    <submittedName>
        <fullName evidence="1">Histidine phosphatase family protein</fullName>
        <ecNumber evidence="1">3.1.3.-</ecNumber>
    </submittedName>
</protein>
<dbReference type="EC" id="3.1.3.-" evidence="1"/>
<reference evidence="1" key="1">
    <citation type="submission" date="2023-06" db="EMBL/GenBank/DDBJ databases">
        <title>MT1 and MT2 Draft Genomes of Novel Species.</title>
        <authorList>
            <person name="Venkateswaran K."/>
        </authorList>
    </citation>
    <scope>NUCLEOTIDE SEQUENCE</scope>
    <source>
        <strain evidence="1">F6_8S_P_1B</strain>
    </source>
</reference>
<keyword evidence="1" id="KW-0378">Hydrolase</keyword>
<dbReference type="PROSITE" id="PS00175">
    <property type="entry name" value="PG_MUTASE"/>
    <property type="match status" value="1"/>
</dbReference>
<dbReference type="SUPFAM" id="SSF53254">
    <property type="entry name" value="Phosphoglycerate mutase-like"/>
    <property type="match status" value="1"/>
</dbReference>
<evidence type="ECO:0000313" key="2">
    <source>
        <dbReference type="Proteomes" id="UP001174208"/>
    </source>
</evidence>
<dbReference type="EMBL" id="JAROCF010000001">
    <property type="protein sequence ID" value="MDN4615373.1"/>
    <property type="molecule type" value="Genomic_DNA"/>
</dbReference>
<name>A0ABT8KEG1_9MICO</name>
<dbReference type="PANTHER" id="PTHR48100">
    <property type="entry name" value="BROAD-SPECIFICITY PHOSPHATASE YOR283W-RELATED"/>
    <property type="match status" value="1"/>
</dbReference>
<sequence length="201" mass="21364">MRVTLISLVRHGQTDWNLAKRIQGSSDIPLNGTGRAQAEATGRALAGGSFGAIYASPLSRALDTARIIAGHIGLGEPRPLQAVAERRYGDAEGLTGAEILARWPEGTPVPGRESRDQVVERALPALLELGERHDGDHVIVVSHGGVIGSLVRHVTAHALPGPGEVIPNGSVHRFVYDDGELTLDRFNLGPEDRDLLTASVM</sequence>
<keyword evidence="2" id="KW-1185">Reference proteome</keyword>
<proteinExistence type="predicted"/>
<dbReference type="SMART" id="SM00855">
    <property type="entry name" value="PGAM"/>
    <property type="match status" value="1"/>
</dbReference>
<dbReference type="InterPro" id="IPR013078">
    <property type="entry name" value="His_Pase_superF_clade-1"/>
</dbReference>
<organism evidence="1 2">
    <name type="scientific">Leifsonia williamsii</name>
    <dbReference type="NCBI Taxonomy" id="3035919"/>
    <lineage>
        <taxon>Bacteria</taxon>
        <taxon>Bacillati</taxon>
        <taxon>Actinomycetota</taxon>
        <taxon>Actinomycetes</taxon>
        <taxon>Micrococcales</taxon>
        <taxon>Microbacteriaceae</taxon>
        <taxon>Leifsonia</taxon>
    </lineage>
</organism>
<comment type="caution">
    <text evidence="1">The sequence shown here is derived from an EMBL/GenBank/DDBJ whole genome shotgun (WGS) entry which is preliminary data.</text>
</comment>
<dbReference type="Gene3D" id="3.40.50.1240">
    <property type="entry name" value="Phosphoglycerate mutase-like"/>
    <property type="match status" value="1"/>
</dbReference>
<dbReference type="Pfam" id="PF00300">
    <property type="entry name" value="His_Phos_1"/>
    <property type="match status" value="1"/>
</dbReference>
<gene>
    <name evidence="1" type="ORF">P5G50_13040</name>
</gene>
<dbReference type="PANTHER" id="PTHR48100:SF44">
    <property type="entry name" value="PHOSPHATASE C1620.13-RELATED"/>
    <property type="match status" value="1"/>
</dbReference>
<accession>A0ABT8KEG1</accession>
<dbReference type="RefSeq" id="WP_301230608.1">
    <property type="nucleotide sequence ID" value="NZ_JAROCF010000001.1"/>
</dbReference>
<dbReference type="InterPro" id="IPR001345">
    <property type="entry name" value="PG/BPGM_mutase_AS"/>
</dbReference>
<dbReference type="GO" id="GO:0016787">
    <property type="term" value="F:hydrolase activity"/>
    <property type="evidence" value="ECO:0007669"/>
    <property type="project" value="UniProtKB-KW"/>
</dbReference>
<dbReference type="InterPro" id="IPR029033">
    <property type="entry name" value="His_PPase_superfam"/>
</dbReference>
<dbReference type="Proteomes" id="UP001174208">
    <property type="component" value="Unassembled WGS sequence"/>
</dbReference>
<evidence type="ECO:0000313" key="1">
    <source>
        <dbReference type="EMBL" id="MDN4615373.1"/>
    </source>
</evidence>